<sequence>MRYLPLLIVSIIFGYFYINWLPLPSTITIHNIIMEFVLNPVLFFVATISFFIGFITNGIFIRSTFLMFKSVKKYNGNMMLEPILNILILIFTCFFLVKLNLWPMTLFFSFSFVYGMMTIGKNN</sequence>
<feature type="transmembrane region" description="Helical" evidence="1">
    <location>
        <begin position="7"/>
        <end position="29"/>
    </location>
</feature>
<dbReference type="RefSeq" id="WP_230496571.1">
    <property type="nucleotide sequence ID" value="NZ_CAKJTG010000009.1"/>
</dbReference>
<reference evidence="2" key="1">
    <citation type="submission" date="2021-10" db="EMBL/GenBank/DDBJ databases">
        <authorList>
            <person name="Criscuolo A."/>
        </authorList>
    </citation>
    <scope>NUCLEOTIDE SEQUENCE</scope>
    <source>
        <strain evidence="2">CIP111885</strain>
    </source>
</reference>
<accession>A0A9C7G9E0</accession>
<dbReference type="AlphaFoldDB" id="A0A9C7G9E0"/>
<gene>
    <name evidence="2" type="ORF">NEOCIP111885_02026</name>
</gene>
<dbReference type="Proteomes" id="UP000789845">
    <property type="component" value="Unassembled WGS sequence"/>
</dbReference>
<evidence type="ECO:0000313" key="2">
    <source>
        <dbReference type="EMBL" id="CAG9608334.1"/>
    </source>
</evidence>
<proteinExistence type="predicted"/>
<evidence type="ECO:0000313" key="3">
    <source>
        <dbReference type="Proteomes" id="UP000789845"/>
    </source>
</evidence>
<organism evidence="2 3">
    <name type="scientific">Pseudoneobacillus rhizosphaerae</name>
    <dbReference type="NCBI Taxonomy" id="2880968"/>
    <lineage>
        <taxon>Bacteria</taxon>
        <taxon>Bacillati</taxon>
        <taxon>Bacillota</taxon>
        <taxon>Bacilli</taxon>
        <taxon>Bacillales</taxon>
        <taxon>Bacillaceae</taxon>
        <taxon>Pseudoneobacillus</taxon>
    </lineage>
</organism>
<protein>
    <submittedName>
        <fullName evidence="2">Uncharacterized protein</fullName>
    </submittedName>
</protein>
<dbReference type="EMBL" id="CAKJTG010000009">
    <property type="protein sequence ID" value="CAG9608334.1"/>
    <property type="molecule type" value="Genomic_DNA"/>
</dbReference>
<evidence type="ECO:0000256" key="1">
    <source>
        <dbReference type="SAM" id="Phobius"/>
    </source>
</evidence>
<keyword evidence="1" id="KW-1133">Transmembrane helix</keyword>
<name>A0A9C7G9E0_9BACI</name>
<keyword evidence="3" id="KW-1185">Reference proteome</keyword>
<keyword evidence="1" id="KW-0812">Transmembrane</keyword>
<comment type="caution">
    <text evidence="2">The sequence shown here is derived from an EMBL/GenBank/DDBJ whole genome shotgun (WGS) entry which is preliminary data.</text>
</comment>
<feature type="transmembrane region" description="Helical" evidence="1">
    <location>
        <begin position="41"/>
        <end position="60"/>
    </location>
</feature>
<keyword evidence="1" id="KW-0472">Membrane</keyword>
<feature type="transmembrane region" description="Helical" evidence="1">
    <location>
        <begin position="80"/>
        <end position="97"/>
    </location>
</feature>